<evidence type="ECO:0000256" key="13">
    <source>
        <dbReference type="ARBA" id="ARBA00023209"/>
    </source>
</evidence>
<evidence type="ECO:0000256" key="2">
    <source>
        <dbReference type="ARBA" id="ARBA00005967"/>
    </source>
</evidence>
<evidence type="ECO:0000256" key="9">
    <source>
        <dbReference type="ARBA" id="ARBA00022840"/>
    </source>
</evidence>
<reference evidence="16 17" key="1">
    <citation type="submission" date="2023-04" db="EMBL/GenBank/DDBJ databases">
        <title>Draft genome sequence of acteroides sedimenti strain YN3PY1.</title>
        <authorList>
            <person name="Yoshida N."/>
        </authorList>
    </citation>
    <scope>NUCLEOTIDE SEQUENCE [LARGE SCALE GENOMIC DNA]</scope>
    <source>
        <strain evidence="16 17">YN3PY1</strain>
    </source>
</reference>
<accession>A0ABM8I9M5</accession>
<feature type="transmembrane region" description="Helical" evidence="15">
    <location>
        <begin position="95"/>
        <end position="120"/>
    </location>
</feature>
<keyword evidence="12 15" id="KW-0472">Membrane</keyword>
<organism evidence="16 17">
    <name type="scientific">Bacteroides sedimenti</name>
    <dbReference type="NCBI Taxonomy" id="2136147"/>
    <lineage>
        <taxon>Bacteria</taxon>
        <taxon>Pseudomonadati</taxon>
        <taxon>Bacteroidota</taxon>
        <taxon>Bacteroidia</taxon>
        <taxon>Bacteroidales</taxon>
        <taxon>Bacteroidaceae</taxon>
        <taxon>Bacteroides</taxon>
    </lineage>
</organism>
<gene>
    <name evidence="16" type="ORF">BSYN_10060</name>
</gene>
<name>A0ABM8I9M5_9BACE</name>
<evidence type="ECO:0000256" key="15">
    <source>
        <dbReference type="SAM" id="Phobius"/>
    </source>
</evidence>
<evidence type="ECO:0000256" key="1">
    <source>
        <dbReference type="ARBA" id="ARBA00004651"/>
    </source>
</evidence>
<keyword evidence="14" id="KW-1208">Phospholipid metabolism</keyword>
<dbReference type="InterPro" id="IPR033717">
    <property type="entry name" value="UDPK"/>
</dbReference>
<evidence type="ECO:0000256" key="11">
    <source>
        <dbReference type="ARBA" id="ARBA00023098"/>
    </source>
</evidence>
<feature type="transmembrane region" description="Helical" evidence="15">
    <location>
        <begin position="54"/>
        <end position="74"/>
    </location>
</feature>
<dbReference type="PANTHER" id="PTHR34299:SF1">
    <property type="entry name" value="DIACYLGLYCEROL KINASE"/>
    <property type="match status" value="1"/>
</dbReference>
<keyword evidence="11" id="KW-0443">Lipid metabolism</keyword>
<dbReference type="Pfam" id="PF01219">
    <property type="entry name" value="DAGK_prokar"/>
    <property type="match status" value="1"/>
</dbReference>
<keyword evidence="3" id="KW-1003">Cell membrane</keyword>
<evidence type="ECO:0000256" key="7">
    <source>
        <dbReference type="ARBA" id="ARBA00022741"/>
    </source>
</evidence>
<comment type="similarity">
    <text evidence="2">Belongs to the bacterial diacylglycerol kinase family.</text>
</comment>
<evidence type="ECO:0000256" key="10">
    <source>
        <dbReference type="ARBA" id="ARBA00022989"/>
    </source>
</evidence>
<keyword evidence="6 15" id="KW-0812">Transmembrane</keyword>
<dbReference type="InterPro" id="IPR000829">
    <property type="entry name" value="DAGK"/>
</dbReference>
<evidence type="ECO:0000256" key="12">
    <source>
        <dbReference type="ARBA" id="ARBA00023136"/>
    </source>
</evidence>
<keyword evidence="5" id="KW-0808">Transferase</keyword>
<evidence type="ECO:0000313" key="16">
    <source>
        <dbReference type="EMBL" id="BEG98741.1"/>
    </source>
</evidence>
<keyword evidence="17" id="KW-1185">Reference proteome</keyword>
<dbReference type="Proteomes" id="UP001496674">
    <property type="component" value="Chromosome"/>
</dbReference>
<keyword evidence="8 16" id="KW-0418">Kinase</keyword>
<evidence type="ECO:0000256" key="3">
    <source>
        <dbReference type="ARBA" id="ARBA00022475"/>
    </source>
</evidence>
<evidence type="ECO:0000256" key="14">
    <source>
        <dbReference type="ARBA" id="ARBA00023264"/>
    </source>
</evidence>
<keyword evidence="7" id="KW-0547">Nucleotide-binding</keyword>
<keyword evidence="9" id="KW-0067">ATP-binding</keyword>
<dbReference type="CDD" id="cd14265">
    <property type="entry name" value="UDPK_IM_like"/>
    <property type="match status" value="1"/>
</dbReference>
<evidence type="ECO:0000256" key="4">
    <source>
        <dbReference type="ARBA" id="ARBA00022516"/>
    </source>
</evidence>
<keyword evidence="13" id="KW-0594">Phospholipid biosynthesis</keyword>
<dbReference type="InterPro" id="IPR036945">
    <property type="entry name" value="DAGK_sf"/>
</dbReference>
<dbReference type="EMBL" id="AP028055">
    <property type="protein sequence ID" value="BEG98741.1"/>
    <property type="molecule type" value="Genomic_DNA"/>
</dbReference>
<keyword evidence="4" id="KW-0444">Lipid biosynthesis</keyword>
<proteinExistence type="inferred from homology"/>
<keyword evidence="10 15" id="KW-1133">Transmembrane helix</keyword>
<dbReference type="GO" id="GO:0016301">
    <property type="term" value="F:kinase activity"/>
    <property type="evidence" value="ECO:0007669"/>
    <property type="project" value="UniProtKB-KW"/>
</dbReference>
<comment type="subcellular location">
    <subcellularLocation>
        <location evidence="1">Cell membrane</location>
        <topology evidence="1">Multi-pass membrane protein</topology>
    </subcellularLocation>
</comment>
<sequence length="123" mass="13378">MEKFSIRKRIKSFTYAWKGIGSFIGKEHNAWIHLTITTAVIVSGFLLNITSAEWIAIVLSIALVLSAEAFNTAIERLVDLTSPEENYIAGDVKDIAAGAVLICALAAATVGLIIFVPYLIRLL</sequence>
<evidence type="ECO:0000256" key="6">
    <source>
        <dbReference type="ARBA" id="ARBA00022692"/>
    </source>
</evidence>
<dbReference type="PANTHER" id="PTHR34299">
    <property type="entry name" value="DIACYLGLYCEROL KINASE"/>
    <property type="match status" value="1"/>
</dbReference>
<evidence type="ECO:0000256" key="5">
    <source>
        <dbReference type="ARBA" id="ARBA00022679"/>
    </source>
</evidence>
<protein>
    <submittedName>
        <fullName evidence="16">Diacylglycerol kinase</fullName>
    </submittedName>
</protein>
<dbReference type="Gene3D" id="1.10.287.3610">
    <property type="match status" value="1"/>
</dbReference>
<evidence type="ECO:0000313" key="17">
    <source>
        <dbReference type="Proteomes" id="UP001496674"/>
    </source>
</evidence>
<evidence type="ECO:0000256" key="8">
    <source>
        <dbReference type="ARBA" id="ARBA00022777"/>
    </source>
</evidence>
<dbReference type="RefSeq" id="WP_353333933.1">
    <property type="nucleotide sequence ID" value="NZ_AP028055.1"/>
</dbReference>